<feature type="compositionally biased region" description="Polar residues" evidence="1">
    <location>
        <begin position="118"/>
        <end position="128"/>
    </location>
</feature>
<dbReference type="EMBL" id="CAJNDS010001558">
    <property type="protein sequence ID" value="CAE7265503.1"/>
    <property type="molecule type" value="Genomic_DNA"/>
</dbReference>
<dbReference type="OrthoDB" id="10540939at2759"/>
<name>A0A812MGW4_9DINO</name>
<feature type="compositionally biased region" description="Basic and acidic residues" evidence="1">
    <location>
        <begin position="134"/>
        <end position="143"/>
    </location>
</feature>
<accession>A0A812MGW4</accession>
<keyword evidence="3" id="KW-1185">Reference proteome</keyword>
<evidence type="ECO:0000313" key="2">
    <source>
        <dbReference type="EMBL" id="CAE7265503.1"/>
    </source>
</evidence>
<protein>
    <submittedName>
        <fullName evidence="2">MPK13 protein</fullName>
    </submittedName>
</protein>
<gene>
    <name evidence="2" type="primary">MPK13</name>
    <name evidence="2" type="ORF">SNAT2548_LOCUS14023</name>
</gene>
<dbReference type="AlphaFoldDB" id="A0A812MGW4"/>
<feature type="region of interest" description="Disordered" evidence="1">
    <location>
        <begin position="112"/>
        <end position="143"/>
    </location>
</feature>
<reference evidence="2" key="1">
    <citation type="submission" date="2021-02" db="EMBL/GenBank/DDBJ databases">
        <authorList>
            <person name="Dougan E. K."/>
            <person name="Rhodes N."/>
            <person name="Thang M."/>
            <person name="Chan C."/>
        </authorList>
    </citation>
    <scope>NUCLEOTIDE SEQUENCE</scope>
</reference>
<sequence>MRGAQSQPDFAGIPPSLRQHARNLASWFPEVVAVLGAADLEDKFRQGAVHVREHEAGKTVEVVLPKKEPSHQQVSVPAAAPRDLSQQMARLDRLAVDFESLAAQLRAVNAAQDAGASQACSSTMQPRSAPSVDNRLDAATEEA</sequence>
<organism evidence="2 3">
    <name type="scientific">Symbiodinium natans</name>
    <dbReference type="NCBI Taxonomy" id="878477"/>
    <lineage>
        <taxon>Eukaryota</taxon>
        <taxon>Sar</taxon>
        <taxon>Alveolata</taxon>
        <taxon>Dinophyceae</taxon>
        <taxon>Suessiales</taxon>
        <taxon>Symbiodiniaceae</taxon>
        <taxon>Symbiodinium</taxon>
    </lineage>
</organism>
<proteinExistence type="predicted"/>
<evidence type="ECO:0000313" key="3">
    <source>
        <dbReference type="Proteomes" id="UP000604046"/>
    </source>
</evidence>
<evidence type="ECO:0000256" key="1">
    <source>
        <dbReference type="SAM" id="MobiDB-lite"/>
    </source>
</evidence>
<dbReference type="Proteomes" id="UP000604046">
    <property type="component" value="Unassembled WGS sequence"/>
</dbReference>
<comment type="caution">
    <text evidence="2">The sequence shown here is derived from an EMBL/GenBank/DDBJ whole genome shotgun (WGS) entry which is preliminary data.</text>
</comment>